<reference evidence="2" key="1">
    <citation type="submission" date="2015-07" db="EMBL/GenBank/DDBJ databases">
        <title>Elucidating the P. pachyrhizi secretome and potential effectors.</title>
        <authorList>
            <person name="de Carvalho M.C.C.G."/>
            <person name="Nascimento L.C."/>
            <person name="Darben L.M."/>
            <person name="Polizel-Podanosqui A.M."/>
            <person name="Lopes-Caitar V.S."/>
            <person name="Rocha C.S."/>
            <person name="Qi M."/>
            <person name="Carazolle M."/>
            <person name="Kuwahara M.K."/>
            <person name="Pereira G.A.G."/>
            <person name="Abdelnoor R.V."/>
            <person name="Whitham S.A."/>
            <person name="Marcelino-Guimaraes F.C."/>
        </authorList>
    </citation>
    <scope>NUCLEOTIDE SEQUENCE</scope>
</reference>
<sequence length="90" mass="9785">MLQQVFQALAGAAQAQGVAAGEVIVDIARGLVLKGLRQAQVALHQQIGPLQGALRPPERRAQSQANGDQKEGVQIRQQLQAHAWFNRQQK</sequence>
<proteinExistence type="evidence at transcript level"/>
<evidence type="ECO:0000256" key="1">
    <source>
        <dbReference type="SAM" id="MobiDB-lite"/>
    </source>
</evidence>
<dbReference type="AlphaFoldDB" id="A0A0S1MKJ3"/>
<feature type="region of interest" description="Disordered" evidence="1">
    <location>
        <begin position="49"/>
        <end position="74"/>
    </location>
</feature>
<accession>A0A0S1MKJ3</accession>
<organism evidence="2">
    <name type="scientific">Phakopsora pachyrhizi</name>
    <name type="common">Asian soybean rust disease fungus</name>
    <dbReference type="NCBI Taxonomy" id="170000"/>
    <lineage>
        <taxon>Eukaryota</taxon>
        <taxon>Fungi</taxon>
        <taxon>Dikarya</taxon>
        <taxon>Basidiomycota</taxon>
        <taxon>Pucciniomycotina</taxon>
        <taxon>Pucciniomycetes</taxon>
        <taxon>Pucciniales</taxon>
        <taxon>Phakopsoraceae</taxon>
        <taxon>Phakopsora</taxon>
    </lineage>
</organism>
<dbReference type="EMBL" id="KT247285">
    <property type="protein sequence ID" value="ALL41374.1"/>
    <property type="molecule type" value="mRNA"/>
</dbReference>
<protein>
    <submittedName>
        <fullName evidence="2">Putative methyl-accepting chemotaxis protein</fullName>
    </submittedName>
</protein>
<name>A0A0S1MKJ3_PHAPC</name>
<evidence type="ECO:0000313" key="2">
    <source>
        <dbReference type="EMBL" id="ALL41374.1"/>
    </source>
</evidence>